<reference evidence="10 11" key="1">
    <citation type="submission" date="2023-01" db="EMBL/GenBank/DDBJ databases">
        <authorList>
            <person name="Dale J."/>
        </authorList>
    </citation>
    <scope>NUCLEOTIDE SEQUENCE [LARGE SCALE GENOMIC DNA]</scope>
    <source>
        <strain evidence="10 11">2022EL-01098</strain>
    </source>
</reference>
<dbReference type="NCBIfam" id="TIGR00711">
    <property type="entry name" value="efflux_EmrB"/>
    <property type="match status" value="1"/>
</dbReference>
<feature type="transmembrane region" description="Helical" evidence="8">
    <location>
        <begin position="474"/>
        <end position="494"/>
    </location>
</feature>
<feature type="transmembrane region" description="Helical" evidence="8">
    <location>
        <begin position="206"/>
        <end position="228"/>
    </location>
</feature>
<feature type="transmembrane region" description="Helical" evidence="8">
    <location>
        <begin position="153"/>
        <end position="171"/>
    </location>
</feature>
<organism evidence="10 11">
    <name type="scientific">Klebsiella pasteurii</name>
    <dbReference type="NCBI Taxonomy" id="2587529"/>
    <lineage>
        <taxon>Bacteria</taxon>
        <taxon>Pseudomonadati</taxon>
        <taxon>Pseudomonadota</taxon>
        <taxon>Gammaproteobacteria</taxon>
        <taxon>Enterobacterales</taxon>
        <taxon>Enterobacteriaceae</taxon>
        <taxon>Klebsiella/Raoultella group</taxon>
        <taxon>Klebsiella</taxon>
    </lineage>
</organism>
<keyword evidence="5 8" id="KW-0812">Transmembrane</keyword>
<dbReference type="PANTHER" id="PTHR42718">
    <property type="entry name" value="MAJOR FACILITATOR SUPERFAMILY MULTIDRUG TRANSPORTER MFSC"/>
    <property type="match status" value="1"/>
</dbReference>
<keyword evidence="11" id="KW-1185">Reference proteome</keyword>
<evidence type="ECO:0000259" key="9">
    <source>
        <dbReference type="PROSITE" id="PS50850"/>
    </source>
</evidence>
<evidence type="ECO:0000256" key="6">
    <source>
        <dbReference type="ARBA" id="ARBA00022989"/>
    </source>
</evidence>
<evidence type="ECO:0000256" key="8">
    <source>
        <dbReference type="SAM" id="Phobius"/>
    </source>
</evidence>
<evidence type="ECO:0000313" key="10">
    <source>
        <dbReference type="EMBL" id="MDC0693608.1"/>
    </source>
</evidence>
<evidence type="ECO:0000313" key="11">
    <source>
        <dbReference type="Proteomes" id="UP001221816"/>
    </source>
</evidence>
<feature type="transmembrane region" description="Helical" evidence="8">
    <location>
        <begin position="442"/>
        <end position="462"/>
    </location>
</feature>
<evidence type="ECO:0000256" key="5">
    <source>
        <dbReference type="ARBA" id="ARBA00022692"/>
    </source>
</evidence>
<dbReference type="PANTHER" id="PTHR42718:SF9">
    <property type="entry name" value="MAJOR FACILITATOR SUPERFAMILY MULTIDRUG TRANSPORTER MFSC"/>
    <property type="match status" value="1"/>
</dbReference>
<dbReference type="InterPro" id="IPR036259">
    <property type="entry name" value="MFS_trans_sf"/>
</dbReference>
<feature type="transmembrane region" description="Helical" evidence="8">
    <location>
        <begin position="178"/>
        <end position="200"/>
    </location>
</feature>
<dbReference type="InterPro" id="IPR011701">
    <property type="entry name" value="MFS"/>
</dbReference>
<accession>A0ABT5CRF5</accession>
<comment type="subcellular location">
    <subcellularLocation>
        <location evidence="1">Cell membrane</location>
        <topology evidence="1">Multi-pass membrane protein</topology>
    </subcellularLocation>
</comment>
<dbReference type="InterPro" id="IPR020846">
    <property type="entry name" value="MFS_dom"/>
</dbReference>
<name>A0ABT5CRF5_9ENTR</name>
<feature type="transmembrane region" description="Helical" evidence="8">
    <location>
        <begin position="269"/>
        <end position="289"/>
    </location>
</feature>
<feature type="transmembrane region" description="Helical" evidence="8">
    <location>
        <begin position="120"/>
        <end position="141"/>
    </location>
</feature>
<feature type="transmembrane region" description="Helical" evidence="8">
    <location>
        <begin position="50"/>
        <end position="83"/>
    </location>
</feature>
<comment type="similarity">
    <text evidence="2">Belongs to the major facilitator superfamily. EmrB family.</text>
</comment>
<keyword evidence="4" id="KW-1003">Cell membrane</keyword>
<gene>
    <name evidence="10" type="ORF">PIK62_13390</name>
</gene>
<dbReference type="PROSITE" id="PS50850">
    <property type="entry name" value="MFS"/>
    <property type="match status" value="1"/>
</dbReference>
<dbReference type="SUPFAM" id="SSF103473">
    <property type="entry name" value="MFS general substrate transporter"/>
    <property type="match status" value="1"/>
</dbReference>
<evidence type="ECO:0000256" key="7">
    <source>
        <dbReference type="ARBA" id="ARBA00023136"/>
    </source>
</evidence>
<keyword evidence="3" id="KW-0813">Transport</keyword>
<feature type="transmembrane region" description="Helical" evidence="8">
    <location>
        <begin position="399"/>
        <end position="422"/>
    </location>
</feature>
<feature type="transmembrane region" description="Helical" evidence="8">
    <location>
        <begin position="374"/>
        <end position="393"/>
    </location>
</feature>
<dbReference type="Pfam" id="PF07690">
    <property type="entry name" value="MFS_1"/>
    <property type="match status" value="1"/>
</dbReference>
<evidence type="ECO:0000256" key="1">
    <source>
        <dbReference type="ARBA" id="ARBA00004651"/>
    </source>
</evidence>
<comment type="caution">
    <text evidence="10">The sequence shown here is derived from an EMBL/GenBank/DDBJ whole genome shotgun (WGS) entry which is preliminary data.</text>
</comment>
<evidence type="ECO:0000256" key="3">
    <source>
        <dbReference type="ARBA" id="ARBA00022448"/>
    </source>
</evidence>
<protein>
    <submittedName>
        <fullName evidence="10">DHA2 family efflux MFS transporter permease subunit</fullName>
    </submittedName>
</protein>
<keyword evidence="6 8" id="KW-1133">Transmembrane helix</keyword>
<dbReference type="InterPro" id="IPR004638">
    <property type="entry name" value="EmrB-like"/>
</dbReference>
<evidence type="ECO:0000256" key="2">
    <source>
        <dbReference type="ARBA" id="ARBA00008537"/>
    </source>
</evidence>
<proteinExistence type="inferred from homology"/>
<feature type="transmembrane region" description="Helical" evidence="8">
    <location>
        <begin position="240"/>
        <end position="257"/>
    </location>
</feature>
<sequence>MQITLSMIDKLINDRFLRLSSVRGLFMNIHQDKLVKETTHPRPTNAIPPVLWMQAAIITLGAFSTMLSSTMLSAALPAMAIGLGVPDSAIQWIATAYLMALAAGVPLSAWAVRRFGATQLWLYGLMLFAIFSAVCALSPRFEVLLAARIMQGLAGGLLVPAGQTILGLVVGRERLGRVIGTIGVAIVIAPLLGTSLGALLLESCGWRGLFWITVPFCLCAYLAGWKLLPRPTIKNDRPLSLDWLGLALVFCSLPILMEGMKELSLNSGKYGWNAIMLSVGALFTCLFIYRSLRIESPLLHLGLFKHRGFALSAILMTIGGAVNFGGQFLLPLYFRDVCHKTLAEVGLLLTPQLIGSAIGFPVAGYFSDKLGPRAVLIVGGLLAAFATLPLGMIDAESHYTLVGGAIAVRGFGLALATVPAMAAGMAMAGSRHVADAAPILNILQRIGAMAGTALITASYLQFAPTNGSLTAFHHAGWILTAGAVLLALCAFFMVNHSALTTQEE</sequence>
<evidence type="ECO:0000256" key="4">
    <source>
        <dbReference type="ARBA" id="ARBA00022475"/>
    </source>
</evidence>
<dbReference type="EMBL" id="JAQNDI010000006">
    <property type="protein sequence ID" value="MDC0693608.1"/>
    <property type="molecule type" value="Genomic_DNA"/>
</dbReference>
<keyword evidence="7 8" id="KW-0472">Membrane</keyword>
<feature type="transmembrane region" description="Helical" evidence="8">
    <location>
        <begin position="89"/>
        <end position="108"/>
    </location>
</feature>
<feature type="transmembrane region" description="Helical" evidence="8">
    <location>
        <begin position="346"/>
        <end position="367"/>
    </location>
</feature>
<feature type="transmembrane region" description="Helical" evidence="8">
    <location>
        <begin position="309"/>
        <end position="334"/>
    </location>
</feature>
<dbReference type="Gene3D" id="1.20.1250.20">
    <property type="entry name" value="MFS general substrate transporter like domains"/>
    <property type="match status" value="2"/>
</dbReference>
<feature type="domain" description="Major facilitator superfamily (MFS) profile" evidence="9">
    <location>
        <begin position="54"/>
        <end position="498"/>
    </location>
</feature>
<dbReference type="Proteomes" id="UP001221816">
    <property type="component" value="Unassembled WGS sequence"/>
</dbReference>